<gene>
    <name evidence="1" type="ORF">G7B40_031545</name>
</gene>
<sequence>MTRRKRVINTTNYPVMRAKCQTCPFRQSDEGRHPCPELVSRIQVQAIIEASQICHHPLLSGKKETHICRGARDFQLEIFYRLGVIDSPTDEAWKQHSLKNKRT</sequence>
<evidence type="ECO:0000313" key="1">
    <source>
        <dbReference type="EMBL" id="MDR9899061.1"/>
    </source>
</evidence>
<protein>
    <submittedName>
        <fullName evidence="1">Uncharacterized protein</fullName>
    </submittedName>
</protein>
<dbReference type="RefSeq" id="WP_208343930.1">
    <property type="nucleotide sequence ID" value="NZ_CAWQFN010000416.1"/>
</dbReference>
<keyword evidence="2" id="KW-1185">Reference proteome</keyword>
<reference evidence="2" key="1">
    <citation type="journal article" date="2021" name="Science">
        <title>Hunting the eagle killer: A cyanobacterial neurotoxin causes vacuolar myelinopathy.</title>
        <authorList>
            <person name="Breinlinger S."/>
            <person name="Phillips T.J."/>
            <person name="Haram B.N."/>
            <person name="Mares J."/>
            <person name="Martinez Yerena J.A."/>
            <person name="Hrouzek P."/>
            <person name="Sobotka R."/>
            <person name="Henderson W.M."/>
            <person name="Schmieder P."/>
            <person name="Williams S.M."/>
            <person name="Lauderdale J.D."/>
            <person name="Wilde H.D."/>
            <person name="Gerrin W."/>
            <person name="Kust A."/>
            <person name="Washington J.W."/>
            <person name="Wagner C."/>
            <person name="Geier B."/>
            <person name="Liebeke M."/>
            <person name="Enke H."/>
            <person name="Niedermeyer T.H.J."/>
            <person name="Wilde S.B."/>
        </authorList>
    </citation>
    <scope>NUCLEOTIDE SEQUENCE [LARGE SCALE GENOMIC DNA]</scope>
    <source>
        <strain evidence="2">Thurmond2011</strain>
    </source>
</reference>
<dbReference type="EMBL" id="JAALHA020000021">
    <property type="protein sequence ID" value="MDR9899061.1"/>
    <property type="molecule type" value="Genomic_DNA"/>
</dbReference>
<accession>A0AAP5M8E2</accession>
<dbReference type="Proteomes" id="UP000667802">
    <property type="component" value="Unassembled WGS sequence"/>
</dbReference>
<organism evidence="1 2">
    <name type="scientific">Aetokthonos hydrillicola Thurmond2011</name>
    <dbReference type="NCBI Taxonomy" id="2712845"/>
    <lineage>
        <taxon>Bacteria</taxon>
        <taxon>Bacillati</taxon>
        <taxon>Cyanobacteriota</taxon>
        <taxon>Cyanophyceae</taxon>
        <taxon>Nostocales</taxon>
        <taxon>Hapalosiphonaceae</taxon>
        <taxon>Aetokthonos</taxon>
    </lineage>
</organism>
<evidence type="ECO:0000313" key="2">
    <source>
        <dbReference type="Proteomes" id="UP000667802"/>
    </source>
</evidence>
<proteinExistence type="predicted"/>
<name>A0AAP5M8E2_9CYAN</name>
<dbReference type="AlphaFoldDB" id="A0AAP5M8E2"/>
<comment type="caution">
    <text evidence="1">The sequence shown here is derived from an EMBL/GenBank/DDBJ whole genome shotgun (WGS) entry which is preliminary data.</text>
</comment>